<proteinExistence type="predicted"/>
<gene>
    <name evidence="1" type="ORF">HETIRDRAFT_443591</name>
</gene>
<reference evidence="1 2" key="1">
    <citation type="journal article" date="2012" name="New Phytol.">
        <title>Insight into trade-off between wood decay and parasitism from the genome of a fungal forest pathogen.</title>
        <authorList>
            <person name="Olson A."/>
            <person name="Aerts A."/>
            <person name="Asiegbu F."/>
            <person name="Belbahri L."/>
            <person name="Bouzid O."/>
            <person name="Broberg A."/>
            <person name="Canback B."/>
            <person name="Coutinho P.M."/>
            <person name="Cullen D."/>
            <person name="Dalman K."/>
            <person name="Deflorio G."/>
            <person name="van Diepen L.T."/>
            <person name="Dunand C."/>
            <person name="Duplessis S."/>
            <person name="Durling M."/>
            <person name="Gonthier P."/>
            <person name="Grimwood J."/>
            <person name="Fossdal C.G."/>
            <person name="Hansson D."/>
            <person name="Henrissat B."/>
            <person name="Hietala A."/>
            <person name="Himmelstrand K."/>
            <person name="Hoffmeister D."/>
            <person name="Hogberg N."/>
            <person name="James T.Y."/>
            <person name="Karlsson M."/>
            <person name="Kohler A."/>
            <person name="Kues U."/>
            <person name="Lee Y.H."/>
            <person name="Lin Y.C."/>
            <person name="Lind M."/>
            <person name="Lindquist E."/>
            <person name="Lombard V."/>
            <person name="Lucas S."/>
            <person name="Lunden K."/>
            <person name="Morin E."/>
            <person name="Murat C."/>
            <person name="Park J."/>
            <person name="Raffaello T."/>
            <person name="Rouze P."/>
            <person name="Salamov A."/>
            <person name="Schmutz J."/>
            <person name="Solheim H."/>
            <person name="Stahlberg J."/>
            <person name="Velez H."/>
            <person name="de Vries R.P."/>
            <person name="Wiebenga A."/>
            <person name="Woodward S."/>
            <person name="Yakovlev I."/>
            <person name="Garbelotto M."/>
            <person name="Martin F."/>
            <person name="Grigoriev I.V."/>
            <person name="Stenlid J."/>
        </authorList>
    </citation>
    <scope>NUCLEOTIDE SEQUENCE [LARGE SCALE GENOMIC DNA]</scope>
    <source>
        <strain evidence="1 2">TC 32-1</strain>
    </source>
</reference>
<dbReference type="SUPFAM" id="SSF101908">
    <property type="entry name" value="Putative isomerase YbhE"/>
    <property type="match status" value="1"/>
</dbReference>
<dbReference type="GeneID" id="20675535"/>
<dbReference type="RefSeq" id="XP_009542540.1">
    <property type="nucleotide sequence ID" value="XM_009544245.1"/>
</dbReference>
<dbReference type="eggNOG" id="KOG0274">
    <property type="taxonomic scope" value="Eukaryota"/>
</dbReference>
<dbReference type="InParanoid" id="W4KIM5"/>
<name>W4KIM5_HETIT</name>
<dbReference type="InterPro" id="IPR015943">
    <property type="entry name" value="WD40/YVTN_repeat-like_dom_sf"/>
</dbReference>
<dbReference type="OrthoDB" id="10067343at2759"/>
<protein>
    <submittedName>
        <fullName evidence="1">Uncharacterized protein</fullName>
    </submittedName>
</protein>
<dbReference type="KEGG" id="hir:HETIRDRAFT_443591"/>
<evidence type="ECO:0000313" key="1">
    <source>
        <dbReference type="EMBL" id="ETW85708.1"/>
    </source>
</evidence>
<organism evidence="1 2">
    <name type="scientific">Heterobasidion irregulare (strain TC 32-1)</name>
    <dbReference type="NCBI Taxonomy" id="747525"/>
    <lineage>
        <taxon>Eukaryota</taxon>
        <taxon>Fungi</taxon>
        <taxon>Dikarya</taxon>
        <taxon>Basidiomycota</taxon>
        <taxon>Agaricomycotina</taxon>
        <taxon>Agaricomycetes</taxon>
        <taxon>Russulales</taxon>
        <taxon>Bondarzewiaceae</taxon>
        <taxon>Heterobasidion</taxon>
        <taxon>Heterobasidion annosum species complex</taxon>
    </lineage>
</organism>
<dbReference type="Proteomes" id="UP000030671">
    <property type="component" value="Unassembled WGS sequence"/>
</dbReference>
<dbReference type="Gene3D" id="2.130.10.10">
    <property type="entry name" value="YVTN repeat-like/Quinoprotein amine dehydrogenase"/>
    <property type="match status" value="1"/>
</dbReference>
<dbReference type="AlphaFoldDB" id="W4KIM5"/>
<evidence type="ECO:0000313" key="2">
    <source>
        <dbReference type="Proteomes" id="UP000030671"/>
    </source>
</evidence>
<dbReference type="EMBL" id="KI925455">
    <property type="protein sequence ID" value="ETW85708.1"/>
    <property type="molecule type" value="Genomic_DNA"/>
</dbReference>
<accession>W4KIM5</accession>
<dbReference type="HOGENOM" id="CLU_1320537_0_0_1"/>
<sequence>MGMIKAWDLSRQGGDRPIWRSTLRDDLGYHRTRVNELMYGDGHLWTASSDETIQIYQYPPPPSSQKQPKPVPPITHPTGFRAVLPLPIHPQLDADAFPYLLGGSGDLIRVYDISSLEEPEFIREVEGHWHDVTHLRVWLRDRKEGKGKEVWIVSASLDGTIRKWRLADIVVPPKPVPEEKKEATIAVPPPKAGGAFEMTEEEERELAELMEDD</sequence>
<keyword evidence="2" id="KW-1185">Reference proteome</keyword>